<evidence type="ECO:0000313" key="2">
    <source>
        <dbReference type="Proteomes" id="UP000298112"/>
    </source>
</evidence>
<reference evidence="2" key="1">
    <citation type="journal article" date="2019" name="PLoS Negl. Trop. Dis.">
        <title>Revisiting the worldwide diversity of Leptospira species in the environment.</title>
        <authorList>
            <person name="Vincent A.T."/>
            <person name="Schiettekatte O."/>
            <person name="Bourhy P."/>
            <person name="Veyrier F.J."/>
            <person name="Picardeau M."/>
        </authorList>
    </citation>
    <scope>NUCLEOTIDE SEQUENCE [LARGE SCALE GENOMIC DNA]</scope>
    <source>
        <strain evidence="2">201601955</strain>
    </source>
</reference>
<keyword evidence="2" id="KW-1185">Reference proteome</keyword>
<dbReference type="EMBL" id="RQHF01000008">
    <property type="protein sequence ID" value="TGM60814.1"/>
    <property type="molecule type" value="Genomic_DNA"/>
</dbReference>
<evidence type="ECO:0000313" key="1">
    <source>
        <dbReference type="EMBL" id="TGM60814.1"/>
    </source>
</evidence>
<sequence length="237" mass="27688">MKKNIIEEYINIITKIQREKVSKTPSGKNFRKSISQKYKLSKLIDWDHYLSVIYLLEDTELAKKNFYDFGISGPTKYDEMGEKYLRLYGILNAISLQKEAILKLIEIFKINNLKKLSKELSALKIIIFRNIAASHTVNYNSNDGVKSYMLSRITIDKEKIDFLDEKNQTYHINIINEIENFNDIIIQLLESITEKIINTVYSTEKERKSKYLADLSELRDVRDGKLIISGDIKVSFK</sequence>
<accession>A0ABY2NT93</accession>
<protein>
    <submittedName>
        <fullName evidence="1">Uncharacterized protein</fullName>
    </submittedName>
</protein>
<name>A0ABY2NT93_9LEPT</name>
<gene>
    <name evidence="1" type="ORF">EHQ95_02770</name>
</gene>
<comment type="caution">
    <text evidence="1">The sequence shown here is derived from an EMBL/GenBank/DDBJ whole genome shotgun (WGS) entry which is preliminary data.</text>
</comment>
<dbReference type="Proteomes" id="UP000298112">
    <property type="component" value="Unassembled WGS sequence"/>
</dbReference>
<organism evidence="1 2">
    <name type="scientific">Leptospira vanthielii</name>
    <dbReference type="NCBI Taxonomy" id="293085"/>
    <lineage>
        <taxon>Bacteria</taxon>
        <taxon>Pseudomonadati</taxon>
        <taxon>Spirochaetota</taxon>
        <taxon>Spirochaetia</taxon>
        <taxon>Leptospirales</taxon>
        <taxon>Leptospiraceae</taxon>
        <taxon>Leptospira</taxon>
    </lineage>
</organism>
<proteinExistence type="predicted"/>
<dbReference type="RefSeq" id="WP_135656975.1">
    <property type="nucleotide sequence ID" value="NZ_RQHF01000008.1"/>
</dbReference>